<evidence type="ECO:0000313" key="2">
    <source>
        <dbReference type="Proteomes" id="UP000019260"/>
    </source>
</evidence>
<accession>W6AJB1</accession>
<dbReference type="AlphaFoldDB" id="W6AJB1"/>
<dbReference type="HOGENOM" id="CLU_3157962_0_0_14"/>
<organism evidence="1 2">
    <name type="scientific">Spiroplasma mirum ATCC 29335</name>
    <dbReference type="NCBI Taxonomy" id="838561"/>
    <lineage>
        <taxon>Bacteria</taxon>
        <taxon>Bacillati</taxon>
        <taxon>Mycoplasmatota</taxon>
        <taxon>Mollicutes</taxon>
        <taxon>Entomoplasmatales</taxon>
        <taxon>Spiroplasmataceae</taxon>
        <taxon>Spiroplasma</taxon>
    </lineage>
</organism>
<keyword evidence="2" id="KW-1185">Reference proteome</keyword>
<protein>
    <submittedName>
        <fullName evidence="1">Uncharacterized protein</fullName>
    </submittedName>
</protein>
<dbReference type="STRING" id="838561.P344_00095"/>
<dbReference type="KEGG" id="smia:P344_00095"/>
<sequence length="48" mass="5268">MLTDRAKLMYNNKVAEQSAAKLKVYDGHDTVGTIILYNQGSMGSGDVY</sequence>
<dbReference type="EMBL" id="CP006720">
    <property type="protein sequence ID" value="AHI57398.1"/>
    <property type="molecule type" value="Genomic_DNA"/>
</dbReference>
<name>W6AJB1_9MOLU</name>
<proteinExistence type="predicted"/>
<dbReference type="Proteomes" id="UP000019260">
    <property type="component" value="Chromosome"/>
</dbReference>
<reference evidence="1 2" key="1">
    <citation type="submission" date="2013-09" db="EMBL/GenBank/DDBJ databases">
        <title>Complete genome sequence of Spiroplasma mirum suckling mouse cataract agent.</title>
        <authorList>
            <person name="Landry C.A."/>
            <person name="Bastian F.O."/>
            <person name="Thune R.L."/>
        </authorList>
    </citation>
    <scope>NUCLEOTIDE SEQUENCE [LARGE SCALE GENOMIC DNA]</scope>
    <source>
        <strain evidence="1 2">SMCA</strain>
    </source>
</reference>
<gene>
    <name evidence="1" type="ORF">P344_00095</name>
</gene>
<dbReference type="PATRIC" id="fig|838561.3.peg.18"/>
<evidence type="ECO:0000313" key="1">
    <source>
        <dbReference type="EMBL" id="AHI57398.1"/>
    </source>
</evidence>